<dbReference type="SUPFAM" id="SSF50129">
    <property type="entry name" value="GroES-like"/>
    <property type="match status" value="1"/>
</dbReference>
<dbReference type="PROSITE" id="PS52019">
    <property type="entry name" value="PKS_MFAS_DH"/>
    <property type="match status" value="1"/>
</dbReference>
<dbReference type="Pfam" id="PF07993">
    <property type="entry name" value="NAD_binding_4"/>
    <property type="match status" value="1"/>
</dbReference>
<dbReference type="SMART" id="SM00822">
    <property type="entry name" value="PKS_KR"/>
    <property type="match status" value="1"/>
</dbReference>
<name>A0ABP1QVA9_9HEXA</name>
<dbReference type="SUPFAM" id="SSF47336">
    <property type="entry name" value="ACP-like"/>
    <property type="match status" value="1"/>
</dbReference>
<dbReference type="PROSITE" id="PS01162">
    <property type="entry name" value="QOR_ZETA_CRYSTAL"/>
    <property type="match status" value="1"/>
</dbReference>
<dbReference type="InterPro" id="IPR029044">
    <property type="entry name" value="Nucleotide-diphossugar_trans"/>
</dbReference>
<evidence type="ECO:0000256" key="1">
    <source>
        <dbReference type="ARBA" id="ARBA00010371"/>
    </source>
</evidence>
<keyword evidence="2" id="KW-0596">Phosphopantetheine</keyword>
<dbReference type="Pfam" id="PF08659">
    <property type="entry name" value="KR"/>
    <property type="match status" value="1"/>
</dbReference>
<dbReference type="Gene3D" id="3.40.50.720">
    <property type="entry name" value="NAD(P)-binding Rossmann-like Domain"/>
    <property type="match status" value="4"/>
</dbReference>
<dbReference type="PANTHER" id="PTHR45681">
    <property type="entry name" value="POLYKETIDE SYNTHASE 44-RELATED"/>
    <property type="match status" value="1"/>
</dbReference>
<evidence type="ECO:0000256" key="3">
    <source>
        <dbReference type="ARBA" id="ARBA00022553"/>
    </source>
</evidence>
<dbReference type="InterPro" id="IPR013154">
    <property type="entry name" value="ADH-like_N"/>
</dbReference>
<dbReference type="Proteomes" id="UP001642540">
    <property type="component" value="Unassembled WGS sequence"/>
</dbReference>
<keyword evidence="3" id="KW-0597">Phosphoprotein</keyword>
<dbReference type="Pfam" id="PF21089">
    <property type="entry name" value="PKS_DH_N"/>
    <property type="match status" value="1"/>
</dbReference>
<evidence type="ECO:0000256" key="4">
    <source>
        <dbReference type="ARBA" id="ARBA00022679"/>
    </source>
</evidence>
<reference evidence="9 10" key="1">
    <citation type="submission" date="2024-08" db="EMBL/GenBank/DDBJ databases">
        <authorList>
            <person name="Cucini C."/>
            <person name="Frati F."/>
        </authorList>
    </citation>
    <scope>NUCLEOTIDE SEQUENCE [LARGE SCALE GENOMIC DNA]</scope>
</reference>
<evidence type="ECO:0000313" key="9">
    <source>
        <dbReference type="EMBL" id="CAL8112507.1"/>
    </source>
</evidence>
<dbReference type="PROSITE" id="PS50075">
    <property type="entry name" value="CARRIER"/>
    <property type="match status" value="1"/>
</dbReference>
<dbReference type="CDD" id="cd05195">
    <property type="entry name" value="enoyl_red"/>
    <property type="match status" value="1"/>
</dbReference>
<dbReference type="PANTHER" id="PTHR45681:SF6">
    <property type="entry name" value="POLYKETIDE SYNTHASE 37"/>
    <property type="match status" value="1"/>
</dbReference>
<dbReference type="InterPro" id="IPR036736">
    <property type="entry name" value="ACP-like_sf"/>
</dbReference>
<dbReference type="Pfam" id="PF08242">
    <property type="entry name" value="Methyltransf_12"/>
    <property type="match status" value="1"/>
</dbReference>
<keyword evidence="10" id="KW-1185">Reference proteome</keyword>
<dbReference type="Pfam" id="PF00550">
    <property type="entry name" value="PP-binding"/>
    <property type="match status" value="1"/>
</dbReference>
<dbReference type="InterPro" id="IPR049552">
    <property type="entry name" value="PKS_DH_N"/>
</dbReference>
<dbReference type="InterPro" id="IPR049900">
    <property type="entry name" value="PKS_mFAS_DH"/>
</dbReference>
<dbReference type="InterPro" id="IPR036291">
    <property type="entry name" value="NAD(P)-bd_dom_sf"/>
</dbReference>
<feature type="active site" description="Proton donor; for dehydratase activity" evidence="5">
    <location>
        <position position="493"/>
    </location>
</feature>
<dbReference type="InterPro" id="IPR057326">
    <property type="entry name" value="KR_dom"/>
</dbReference>
<dbReference type="Pfam" id="PF14765">
    <property type="entry name" value="PS-DH"/>
    <property type="match status" value="1"/>
</dbReference>
<feature type="region of interest" description="N-terminal hotdog fold" evidence="5">
    <location>
        <begin position="266"/>
        <end position="417"/>
    </location>
</feature>
<dbReference type="InterPro" id="IPR042104">
    <property type="entry name" value="PKS_dehydratase_sf"/>
</dbReference>
<evidence type="ECO:0000256" key="2">
    <source>
        <dbReference type="ARBA" id="ARBA00022450"/>
    </source>
</evidence>
<comment type="similarity">
    <text evidence="1">Belongs to the zinc-containing alcohol dehydrogenase family. Quinone oxidoreductase subfamily.</text>
</comment>
<dbReference type="InterPro" id="IPR013149">
    <property type="entry name" value="ADH-like_C"/>
</dbReference>
<dbReference type="SUPFAM" id="SSF51735">
    <property type="entry name" value="NAD(P)-binding Rossmann-fold domains"/>
    <property type="match status" value="3"/>
</dbReference>
<dbReference type="SMART" id="SM00829">
    <property type="entry name" value="PKS_ER"/>
    <property type="match status" value="1"/>
</dbReference>
<dbReference type="InterPro" id="IPR009081">
    <property type="entry name" value="PP-bd_ACP"/>
</dbReference>
<dbReference type="InterPro" id="IPR050444">
    <property type="entry name" value="Polyketide_Synthase"/>
</dbReference>
<dbReference type="InterPro" id="IPR013120">
    <property type="entry name" value="FAR_NAD-bd"/>
</dbReference>
<keyword evidence="4" id="KW-0808">Transferase</keyword>
<feature type="compositionally biased region" description="Polar residues" evidence="6">
    <location>
        <begin position="2061"/>
        <end position="2072"/>
    </location>
</feature>
<dbReference type="InterPro" id="IPR049551">
    <property type="entry name" value="PKS_DH_C"/>
</dbReference>
<sequence>MASYSRAWVTFVTTDDSVVMKALILAHSLKRVATTYPTIIVAPSTLSEEQSGRLVEAFDLYIPLTGKSDLEIQEQALVQALALKMFEKCVFLPPHCMFLRNCDDLHSSFEDFGFSNCDDEKHDTKDQQLIGFKTSVARSKTLEGTLLATRKSDSRGLSLSSKMRMWAQNNYQDVSQFEEKYGIELNFRKEAECFTHDPSIVLFENVDLMEILVNVDNGSWNSNGPIESEAVQILRLILPQIQLATPVQHSRSIWAEMKPHSEWPLTPLLGSVVCSPSNVALFNNYITVKRFNYLQDHTILNKIVFPAAAFLEICLCAGHAAAQGYLNDFTKPHRPVGIKDLKIVAPFGVSEVSASKVQTVVKLETEVGEKTAVVFKTEVYHWFAENGEKLEQNEIQGTGGKWVLHANASFFPVMTSEKRTRIDIDKIRHGLESKEWSTQEMYEGTPKLGLRFGPSFQSLKRGWVAVKNEDGILFELKLPDMMQEYMIHPVVGDAMIQATLICRRKRSGEGKKKRLQVPVHIGEFVWYPIHIDKNEEMFIYCQEDDTDNGNVSAFLISQRGEFLARMSGIEFIETTAKLVVGMIQQQSVQMPMLWEETAKESPGPLQCNIPYKIWEKAPRLLPNDPEGMEEGRPGELEILATEHISKMALLYVLKALLDSGWSPHLNERFTSSQITLESGIKEKFTRYIDFFLDQMVKENMISKATDECYTVEPGLLNTITHLDDNLNSIVTPEEPSRGDYRLVSEIGRNLMQILSEKLDPLFLLFPEDPTKPTAASIYDMCSTQLIYATKAMNNVVLQSFPTIKANSPSNTLRILEVGGGTGLLARIMLGLMVPALQNHDLHLEYIFTDISAAFFEPAKQSLEKYLNYITFRKLDIEKDPFSQGFCPEYFDIICCAEVLHATRDIRDSIRHLKQLLKPCGSLHLTETVQEDRILMFIFGLLDGYWRFQDFDLRNKSPILSSSKWEMVLKEAGFTSLSLHPAYSGVHSNIYAYRQADELEPMAEQNCEYAWLIFKDDFTHKFVLQLEEKMRKIGRILIGIERPIEMNSMVETDMKTWIRKEIRAASYTNQLEGIIYLWGLIEKEEHDQKRISFPLVSLFQEMLNITTGLPPKHFLVTYGNDNPSSSTLFGMTKSYVTEHQHLNVTTICLDREEQLDTQVNQLFTSLWNSSNIIEYYEFRDGKRFMKAYKTKKLTSSELQLPPNCDRFQLVVPSTRQIDDLEFTHLEPYTMGDDDVEVRVKAVALNFRDIFSVLKPIPVFDDMNCIGLDFSGVVTQVGSNVENFQPGDFVICTSFDKNLAFPSHVKVSQSFVVNFPEEMTFCEGATIPAAFMTSFYCLYDLGRLKKDDTLLIHTASGGVGLAAIQLAKAVNANIVATAGSDRKRAYLRSIGIVNVFNSRTTEFAEKILELTSDKGVDIVLNSLTGPGFKEASLNALGKNGRFIEMSKLQVWSVEHVAEIRPDVDYHVADISCLSIDTLKSMVNRIKNGIDRDNGCDTIEPLPYERFDAPDIRSALHHLQQAKHIGKVVCVMPEIARDNLKLKPFVPLFNERSTYIVTGGMGGIGFEIVKWMLRNGAKHIAIVSRSIEPTTEQAEIINVFNEKSGKNVHHFSLDVSDFNKCADLFANIQNPGSCFPSIRGIMHVAGVLDDATFENQTWTKFESTYKSKVYGSWNLHLLTEQMKLEHFVMFSSIASALGAPGQANYSAGNSFLDALTHFRKAQGLPGITINWGTWGEVGIATEVDFPGVRPISTSQGLLLLGTLLKAPRATQIIAANIDSFPLLSQLIPNVKEYIDAAALCGERVTHDVIISSDEFWTEVDATLDRDSKLDVFKKHIRKFVRSLLKMEVNEPIGDTVDFQSLGIDSLMMLEMKNSLQSILGTRLIITASQVRDCNNVTLLANRLLDLIESKEEESLMPTLTDLKLLIHEDLRLVDESFLEPIKSPKSEADIRCVLITGVTGTLGSYILKDILCKFKNIQKIYCLVRRRGNILGAERLKEIMDKRGILCNNNIAETVDGDVGQDHFGLRKELYESLAAKVDVVIHFAAKSDHIAKYWKAPLPTLPRPNSTSKSTIRNSPVPFSAIHTRA</sequence>
<dbReference type="Pfam" id="PF00107">
    <property type="entry name" value="ADH_zinc_N"/>
    <property type="match status" value="1"/>
</dbReference>
<accession>A0ABP1QVA9</accession>
<gene>
    <name evidence="9" type="ORF">ODALV1_LOCUS15680</name>
</gene>
<dbReference type="InterPro" id="IPR020843">
    <property type="entry name" value="ER"/>
</dbReference>
<dbReference type="SMART" id="SM00826">
    <property type="entry name" value="PKS_DH"/>
    <property type="match status" value="1"/>
</dbReference>
<feature type="domain" description="PKS/mFAS DH" evidence="8">
    <location>
        <begin position="266"/>
        <end position="580"/>
    </location>
</feature>
<dbReference type="InterPro" id="IPR002364">
    <property type="entry name" value="Quin_OxRdtase/zeta-crystal_CS"/>
</dbReference>
<evidence type="ECO:0000313" key="10">
    <source>
        <dbReference type="Proteomes" id="UP001642540"/>
    </source>
</evidence>
<dbReference type="Pfam" id="PF08240">
    <property type="entry name" value="ADH_N"/>
    <property type="match status" value="1"/>
</dbReference>
<proteinExistence type="inferred from homology"/>
<feature type="domain" description="Carrier" evidence="7">
    <location>
        <begin position="1827"/>
        <end position="1904"/>
    </location>
</feature>
<dbReference type="CDD" id="cd02440">
    <property type="entry name" value="AdoMet_MTases"/>
    <property type="match status" value="1"/>
</dbReference>
<dbReference type="Gene3D" id="1.10.1200.10">
    <property type="entry name" value="ACP-like"/>
    <property type="match status" value="1"/>
</dbReference>
<feature type="active site" description="Proton acceptor; for dehydratase activity" evidence="5">
    <location>
        <position position="297"/>
    </location>
</feature>
<dbReference type="Gene3D" id="3.90.180.10">
    <property type="entry name" value="Medium-chain alcohol dehydrogenases, catalytic domain"/>
    <property type="match status" value="1"/>
</dbReference>
<dbReference type="InterPro" id="IPR029063">
    <property type="entry name" value="SAM-dependent_MTases_sf"/>
</dbReference>
<feature type="region of interest" description="Disordered" evidence="6">
    <location>
        <begin position="2061"/>
        <end position="2084"/>
    </location>
</feature>
<protein>
    <recommendedName>
        <fullName evidence="11">Carrier domain-containing protein</fullName>
    </recommendedName>
</protein>
<evidence type="ECO:0000259" key="7">
    <source>
        <dbReference type="PROSITE" id="PS50075"/>
    </source>
</evidence>
<comment type="caution">
    <text evidence="9">The sequence shown here is derived from an EMBL/GenBank/DDBJ whole genome shotgun (WGS) entry which is preliminary data.</text>
</comment>
<dbReference type="SUPFAM" id="SSF53335">
    <property type="entry name" value="S-adenosyl-L-methionine-dependent methyltransferases"/>
    <property type="match status" value="1"/>
</dbReference>
<dbReference type="Gene3D" id="3.10.129.110">
    <property type="entry name" value="Polyketide synthase dehydratase"/>
    <property type="match status" value="1"/>
</dbReference>
<dbReference type="InterPro" id="IPR013217">
    <property type="entry name" value="Methyltransf_12"/>
</dbReference>
<dbReference type="InterPro" id="IPR020807">
    <property type="entry name" value="PKS_DH"/>
</dbReference>
<dbReference type="EMBL" id="CAXLJM020000048">
    <property type="protein sequence ID" value="CAL8112507.1"/>
    <property type="molecule type" value="Genomic_DNA"/>
</dbReference>
<dbReference type="InterPro" id="IPR011032">
    <property type="entry name" value="GroES-like_sf"/>
</dbReference>
<evidence type="ECO:0000259" key="8">
    <source>
        <dbReference type="PROSITE" id="PS52019"/>
    </source>
</evidence>
<organism evidence="9 10">
    <name type="scientific">Orchesella dallaii</name>
    <dbReference type="NCBI Taxonomy" id="48710"/>
    <lineage>
        <taxon>Eukaryota</taxon>
        <taxon>Metazoa</taxon>
        <taxon>Ecdysozoa</taxon>
        <taxon>Arthropoda</taxon>
        <taxon>Hexapoda</taxon>
        <taxon>Collembola</taxon>
        <taxon>Entomobryomorpha</taxon>
        <taxon>Entomobryoidea</taxon>
        <taxon>Orchesellidae</taxon>
        <taxon>Orchesellinae</taxon>
        <taxon>Orchesella</taxon>
    </lineage>
</organism>
<dbReference type="Gene3D" id="3.40.50.150">
    <property type="entry name" value="Vaccinia Virus protein VP39"/>
    <property type="match status" value="1"/>
</dbReference>
<dbReference type="Gene3D" id="3.90.550.10">
    <property type="entry name" value="Spore Coat Polysaccharide Biosynthesis Protein SpsA, Chain A"/>
    <property type="match status" value="1"/>
</dbReference>
<feature type="region of interest" description="C-terminal hotdog fold" evidence="5">
    <location>
        <begin position="432"/>
        <end position="580"/>
    </location>
</feature>
<evidence type="ECO:0008006" key="11">
    <source>
        <dbReference type="Google" id="ProtNLM"/>
    </source>
</evidence>
<dbReference type="InterPro" id="IPR013968">
    <property type="entry name" value="PKS_KR"/>
</dbReference>
<evidence type="ECO:0000256" key="6">
    <source>
        <dbReference type="SAM" id="MobiDB-lite"/>
    </source>
</evidence>
<evidence type="ECO:0000256" key="5">
    <source>
        <dbReference type="PROSITE-ProRule" id="PRU01363"/>
    </source>
</evidence>